<dbReference type="GO" id="GO:0006313">
    <property type="term" value="P:DNA transposition"/>
    <property type="evidence" value="ECO:0007669"/>
    <property type="project" value="InterPro"/>
</dbReference>
<reference evidence="2" key="1">
    <citation type="journal article" date="2014" name="Front. Microbiol.">
        <title>High frequency of phylogenetically diverse reductive dehalogenase-homologous genes in deep subseafloor sedimentary metagenomes.</title>
        <authorList>
            <person name="Kawai M."/>
            <person name="Futagami T."/>
            <person name="Toyoda A."/>
            <person name="Takaki Y."/>
            <person name="Nishi S."/>
            <person name="Hori S."/>
            <person name="Arai W."/>
            <person name="Tsubouchi T."/>
            <person name="Morono Y."/>
            <person name="Uchiyama I."/>
            <person name="Ito T."/>
            <person name="Fujiyama A."/>
            <person name="Inagaki F."/>
            <person name="Takami H."/>
        </authorList>
    </citation>
    <scope>NUCLEOTIDE SEQUENCE</scope>
    <source>
        <strain evidence="2">Expedition CK06-06</strain>
    </source>
</reference>
<gene>
    <name evidence="2" type="ORF">S01H4_05007</name>
</gene>
<evidence type="ECO:0000313" key="2">
    <source>
        <dbReference type="EMBL" id="GAG68305.1"/>
    </source>
</evidence>
<evidence type="ECO:0000259" key="1">
    <source>
        <dbReference type="Pfam" id="PF01609"/>
    </source>
</evidence>
<dbReference type="EMBL" id="BART01001406">
    <property type="protein sequence ID" value="GAG68305.1"/>
    <property type="molecule type" value="Genomic_DNA"/>
</dbReference>
<protein>
    <recommendedName>
        <fullName evidence="1">Transposase IS4-like domain-containing protein</fullName>
    </recommendedName>
</protein>
<dbReference type="InterPro" id="IPR047654">
    <property type="entry name" value="IS1634_transpos"/>
</dbReference>
<dbReference type="NCBIfam" id="NF033559">
    <property type="entry name" value="transpos_IS1634"/>
    <property type="match status" value="1"/>
</dbReference>
<comment type="caution">
    <text evidence="2">The sequence shown here is derived from an EMBL/GenBank/DDBJ whole genome shotgun (WGS) entry which is preliminary data.</text>
</comment>
<organism evidence="2">
    <name type="scientific">marine sediment metagenome</name>
    <dbReference type="NCBI Taxonomy" id="412755"/>
    <lineage>
        <taxon>unclassified sequences</taxon>
        <taxon>metagenomes</taxon>
        <taxon>ecological metagenomes</taxon>
    </lineage>
</organism>
<proteinExistence type="predicted"/>
<accession>X0ZF66</accession>
<dbReference type="InterPro" id="IPR002559">
    <property type="entry name" value="Transposase_11"/>
</dbReference>
<name>X0ZF66_9ZZZZ</name>
<feature type="domain" description="Transposase IS4-like" evidence="1">
    <location>
        <begin position="264"/>
        <end position="364"/>
    </location>
</feature>
<dbReference type="AlphaFoldDB" id="X0ZF66"/>
<sequence>MFIKPFSKYNRTTKERYTIYKLCESYRIDGYIRHRTIIYFGKLEELESVEEKKLLARRIEEMLKGGINTLIVESIDEKLEKLARYYYGEIRKKKRYDVRHEGSEWETVDMSTLKNKDAREIGAEWLCKQAFDQLGISGFLKQQKWPEEKMSLAATHIISRAVFPASELKTVSYIKENSAICELTSLDQEKITKDQLYGISHKLYSVKDQLEQYLSRRTNELFDLEDKIILYDLTNTYFEGRMSASKIAKFGRSKEKRNDARLVVLAVVINREGFLKYSNIFEGNMSDCKTLEAMINKISNQTSFTKRKPIVVIDAGISTEDNIAMLKRKGYDYLCVSRSNLKEYYADTESKPVKIKDKKGQPIELLKVKVNE</sequence>
<dbReference type="GO" id="GO:0003677">
    <property type="term" value="F:DNA binding"/>
    <property type="evidence" value="ECO:0007669"/>
    <property type="project" value="InterPro"/>
</dbReference>
<dbReference type="GO" id="GO:0004803">
    <property type="term" value="F:transposase activity"/>
    <property type="evidence" value="ECO:0007669"/>
    <property type="project" value="InterPro"/>
</dbReference>
<dbReference type="Pfam" id="PF01609">
    <property type="entry name" value="DDE_Tnp_1"/>
    <property type="match status" value="1"/>
</dbReference>
<feature type="non-terminal residue" evidence="2">
    <location>
        <position position="372"/>
    </location>
</feature>